<organism evidence="2 3">
    <name type="scientific">Blattamonas nauphoetae</name>
    <dbReference type="NCBI Taxonomy" id="2049346"/>
    <lineage>
        <taxon>Eukaryota</taxon>
        <taxon>Metamonada</taxon>
        <taxon>Preaxostyla</taxon>
        <taxon>Oxymonadida</taxon>
        <taxon>Blattamonas</taxon>
    </lineage>
</organism>
<feature type="compositionally biased region" description="Basic and acidic residues" evidence="1">
    <location>
        <begin position="48"/>
        <end position="60"/>
    </location>
</feature>
<evidence type="ECO:0000256" key="1">
    <source>
        <dbReference type="SAM" id="MobiDB-lite"/>
    </source>
</evidence>
<feature type="region of interest" description="Disordered" evidence="1">
    <location>
        <begin position="217"/>
        <end position="256"/>
    </location>
</feature>
<evidence type="ECO:0000313" key="3">
    <source>
        <dbReference type="Proteomes" id="UP001281761"/>
    </source>
</evidence>
<feature type="compositionally biased region" description="Polar residues" evidence="1">
    <location>
        <begin position="61"/>
        <end position="76"/>
    </location>
</feature>
<evidence type="ECO:0000313" key="2">
    <source>
        <dbReference type="EMBL" id="KAK2955568.1"/>
    </source>
</evidence>
<sequence length="377" mass="41236">MKLTSSVCLVTAEILKSAEKYLTEGVHPVLSWKLDKKIAVNVKTSSFHHNERVTDHHTTSERNSPSKTSDRQNPINRVSHRVDKRNTTALRRLSEDSTGHNMRGEGHKVFNTAIQVTGSTKKKLLVYQGQDWRVMRNRRKKPSQCGSSERIGTKRSGLERECRVSSMEGEDGATCHCAHFGSGVTALVFQQSQLHSLTYAIPLPFPLAAVAWKDYTQPESEPDVPSGREEARGLTSPMGWSGWGRSKPRRLGRGEEPSSLLTTLLSSIVPPSNSTLSPVNDSSLFPHSLLEWPPIDLTKAGAKGQRQPVGLRANARTVTPDTLSCTGIPRNQITSLIGPGKTIGFGPYLRPFGASSGQDGIRNENTSCLGNSTTFTA</sequence>
<gene>
    <name evidence="2" type="ORF">BLNAU_9426</name>
</gene>
<name>A0ABQ9XVR5_9EUKA</name>
<comment type="caution">
    <text evidence="2">The sequence shown here is derived from an EMBL/GenBank/DDBJ whole genome shotgun (WGS) entry which is preliminary data.</text>
</comment>
<proteinExistence type="predicted"/>
<reference evidence="2 3" key="1">
    <citation type="journal article" date="2022" name="bioRxiv">
        <title>Genomics of Preaxostyla Flagellates Illuminates Evolutionary Transitions and the Path Towards Mitochondrial Loss.</title>
        <authorList>
            <person name="Novak L.V.F."/>
            <person name="Treitli S.C."/>
            <person name="Pyrih J."/>
            <person name="Halakuc P."/>
            <person name="Pipaliya S.V."/>
            <person name="Vacek V."/>
            <person name="Brzon O."/>
            <person name="Soukal P."/>
            <person name="Eme L."/>
            <person name="Dacks J.B."/>
            <person name="Karnkowska A."/>
            <person name="Elias M."/>
            <person name="Hampl V."/>
        </authorList>
    </citation>
    <scope>NUCLEOTIDE SEQUENCE [LARGE SCALE GENOMIC DNA]</scope>
    <source>
        <strain evidence="2">NAU3</strain>
        <tissue evidence="2">Gut</tissue>
    </source>
</reference>
<feature type="compositionally biased region" description="Basic and acidic residues" evidence="1">
    <location>
        <begin position="80"/>
        <end position="89"/>
    </location>
</feature>
<feature type="region of interest" description="Disordered" evidence="1">
    <location>
        <begin position="48"/>
        <end position="89"/>
    </location>
</feature>
<protein>
    <submittedName>
        <fullName evidence="2">Uncharacterized protein</fullName>
    </submittedName>
</protein>
<dbReference type="Proteomes" id="UP001281761">
    <property type="component" value="Unassembled WGS sequence"/>
</dbReference>
<accession>A0ABQ9XVR5</accession>
<dbReference type="EMBL" id="JARBJD010000065">
    <property type="protein sequence ID" value="KAK2955568.1"/>
    <property type="molecule type" value="Genomic_DNA"/>
</dbReference>
<keyword evidence="3" id="KW-1185">Reference proteome</keyword>